<sequence>MNRFFLFCLRSTIMAFLLSGFAAVQLWSQPLELFISEYIEGTGGNKALEIYNGTGRAVNLNTYVLQLYANGAATPNVSLTLFGSLASGDVFVLGRTDASRAIVAVMDIASNGLMSFDGNDAIVLRKGGINGTILDVIGQIGQNPGTAWGSSNQSTADHTLRRRKSICAGDPDGSNTFVPSLEWEFFGINVTDGLGQHAVLCGQNDEAPKVLKSLPLPGSAGVAANVNIAITFSEAVSLSGDWVTLTGSRSGLHPYSTTQASTGDTTDTYVLDPQLDFSPGEVVTVRVNGTKVQDRDANDPPDFLPADVVFFFSISTSTTCNTPATRISDVQGLDVTSAFEGKVLDVEAIVTGDFQEQEDGSLLGFFLQEEEFDYDEDERSSEGIFVSANGFGPQVRIGDRVRVRALVAERGGATMLSSLRDLKVCANNQTLPAAIALTLPLDSSTALEARESMRVVFAEKMTIVFNHDLGETGELTLSSTGIQYQYTEFKAPNVQEFSAYRAQKFAERIILDDRHNNTYHTPVYHLQANAGNMLRMGNSVTGLTGILEFRSGQYRIRPTAPVVFDNDNPRPAPPKLAGDLKIATFNLLNLFNGDGNGGGFPTSRGASNLPAFRLQLRKIITAIRRMDADVLGLQEVENDGFGPRTAIQELVDSLNAVLGAGTYALSSPGVRFGADQIVVGIIYKPAKVTPDGGPVFLNSNSGIFQQNRLPLAQTFIDQRGEKFTLVVNHLRSKLGESTGLNADILDGQSAFNQVRTDAVQEILSWVQGDPTRSGDPDFVMLGDFNAYEQEDPITLMEASGYVNLVPAGQSKDFDGFLGDLDHIFASPSMAKQFVGGAKWIINSVESLSRFEYDAADLLPGTADDPIGDEFRCSDHDPVIAGFTLGQTRSLISGVVARRNGLPLEGVRMGLSGTNQAQDISLNDGYFTFSNLNAGNYTLLPELDLNPAEGVSTRDIIALQKHILGIALLQSPYQLLAGDVDNSGSITAMDLVLLRRLILGLDLRFKAVPSWKFVDAAYPFKNPRSPWKEGYPQEVQLKGLNGQVKVRFVGVKMGDVE</sequence>
<dbReference type="InterPro" id="IPR002105">
    <property type="entry name" value="Dockerin_1_rpt"/>
</dbReference>
<feature type="domain" description="LTD" evidence="3">
    <location>
        <begin position="20"/>
        <end position="144"/>
    </location>
</feature>
<feature type="domain" description="Dockerin" evidence="2">
    <location>
        <begin position="937"/>
        <end position="1006"/>
    </location>
</feature>
<keyword evidence="4" id="KW-0540">Nuclease</keyword>
<dbReference type="SUPFAM" id="SSF49452">
    <property type="entry name" value="Starch-binding domain-like"/>
    <property type="match status" value="1"/>
</dbReference>
<dbReference type="RefSeq" id="WP_013767520.1">
    <property type="nucleotide sequence ID" value="NC_015510.1"/>
</dbReference>
<dbReference type="GO" id="GO:0000272">
    <property type="term" value="P:polysaccharide catabolic process"/>
    <property type="evidence" value="ECO:0007669"/>
    <property type="project" value="InterPro"/>
</dbReference>
<dbReference type="HOGENOM" id="CLU_006338_0_0_10"/>
<dbReference type="PANTHER" id="PTHR42834:SF1">
    <property type="entry name" value="ENDONUCLEASE_EXONUCLEASE_PHOSPHATASE FAMILY PROTEIN (AFU_ORTHOLOGUE AFUA_3G09210)"/>
    <property type="match status" value="1"/>
</dbReference>
<evidence type="ECO:0000256" key="1">
    <source>
        <dbReference type="ARBA" id="ARBA00022729"/>
    </source>
</evidence>
<dbReference type="CDD" id="cd14252">
    <property type="entry name" value="Dockerin_like"/>
    <property type="match status" value="1"/>
</dbReference>
<dbReference type="EMBL" id="CP002691">
    <property type="protein sequence ID" value="AEE52985.1"/>
    <property type="molecule type" value="Genomic_DNA"/>
</dbReference>
<gene>
    <name evidence="4" type="ordered locus">Halhy_5159</name>
</gene>
<organism evidence="4 5">
    <name type="scientific">Haliscomenobacter hydrossis (strain ATCC 27775 / DSM 1100 / LMG 10767 / O)</name>
    <dbReference type="NCBI Taxonomy" id="760192"/>
    <lineage>
        <taxon>Bacteria</taxon>
        <taxon>Pseudomonadati</taxon>
        <taxon>Bacteroidota</taxon>
        <taxon>Saprospiria</taxon>
        <taxon>Saprospirales</taxon>
        <taxon>Haliscomenobacteraceae</taxon>
        <taxon>Haliscomenobacter</taxon>
    </lineage>
</organism>
<accession>F4L4N7</accession>
<evidence type="ECO:0000259" key="3">
    <source>
        <dbReference type="PROSITE" id="PS51841"/>
    </source>
</evidence>
<dbReference type="PROSITE" id="PS51766">
    <property type="entry name" value="DOCKERIN"/>
    <property type="match status" value="1"/>
</dbReference>
<dbReference type="OrthoDB" id="9800417at2"/>
<reference key="2">
    <citation type="submission" date="2011-04" db="EMBL/GenBank/DDBJ databases">
        <title>Complete sequence of chromosome of Haliscomenobacter hydrossis DSM 1100.</title>
        <authorList>
            <consortium name="US DOE Joint Genome Institute (JGI-PGF)"/>
            <person name="Lucas S."/>
            <person name="Han J."/>
            <person name="Lapidus A."/>
            <person name="Bruce D."/>
            <person name="Goodwin L."/>
            <person name="Pitluck S."/>
            <person name="Peters L."/>
            <person name="Kyrpides N."/>
            <person name="Mavromatis K."/>
            <person name="Ivanova N."/>
            <person name="Ovchinnikova G."/>
            <person name="Pagani I."/>
            <person name="Daligault H."/>
            <person name="Detter J.C."/>
            <person name="Han C."/>
            <person name="Land M."/>
            <person name="Hauser L."/>
            <person name="Markowitz V."/>
            <person name="Cheng J.-F."/>
            <person name="Hugenholtz P."/>
            <person name="Woyke T."/>
            <person name="Wu D."/>
            <person name="Verbarg S."/>
            <person name="Frueling A."/>
            <person name="Brambilla E."/>
            <person name="Klenk H.-P."/>
            <person name="Eisen J.A."/>
        </authorList>
    </citation>
    <scope>NUCLEOTIDE SEQUENCE</scope>
    <source>
        <strain>DSM 1100</strain>
    </source>
</reference>
<dbReference type="GO" id="GO:0030246">
    <property type="term" value="F:carbohydrate binding"/>
    <property type="evidence" value="ECO:0007669"/>
    <property type="project" value="InterPro"/>
</dbReference>
<dbReference type="InterPro" id="IPR018247">
    <property type="entry name" value="EF_Hand_1_Ca_BS"/>
</dbReference>
<keyword evidence="4" id="KW-0378">Hydrolase</keyword>
<dbReference type="KEGG" id="hhy:Halhy_5159"/>
<dbReference type="Gene3D" id="3.60.10.10">
    <property type="entry name" value="Endonuclease/exonuclease/phosphatase"/>
    <property type="match status" value="1"/>
</dbReference>
<proteinExistence type="predicted"/>
<dbReference type="Pfam" id="PF00404">
    <property type="entry name" value="Dockerin_1"/>
    <property type="match status" value="1"/>
</dbReference>
<dbReference type="Pfam" id="PF00932">
    <property type="entry name" value="LTD"/>
    <property type="match status" value="1"/>
</dbReference>
<dbReference type="PROSITE" id="PS51841">
    <property type="entry name" value="LTD"/>
    <property type="match status" value="1"/>
</dbReference>
<dbReference type="GO" id="GO:0004519">
    <property type="term" value="F:endonuclease activity"/>
    <property type="evidence" value="ECO:0007669"/>
    <property type="project" value="UniProtKB-KW"/>
</dbReference>
<evidence type="ECO:0000313" key="5">
    <source>
        <dbReference type="Proteomes" id="UP000008461"/>
    </source>
</evidence>
<dbReference type="Gene3D" id="1.10.1330.10">
    <property type="entry name" value="Dockerin domain"/>
    <property type="match status" value="1"/>
</dbReference>
<name>F4L4N7_HALH1</name>
<reference evidence="4 5" key="1">
    <citation type="journal article" date="2011" name="Stand. Genomic Sci.">
        <title>Complete genome sequence of Haliscomenobacter hydrossis type strain (O).</title>
        <authorList>
            <consortium name="US DOE Joint Genome Institute (JGI-PGF)"/>
            <person name="Daligault H."/>
            <person name="Lapidus A."/>
            <person name="Zeytun A."/>
            <person name="Nolan M."/>
            <person name="Lucas S."/>
            <person name="Del Rio T.G."/>
            <person name="Tice H."/>
            <person name="Cheng J.F."/>
            <person name="Tapia R."/>
            <person name="Han C."/>
            <person name="Goodwin L."/>
            <person name="Pitluck S."/>
            <person name="Liolios K."/>
            <person name="Pagani I."/>
            <person name="Ivanova N."/>
            <person name="Huntemann M."/>
            <person name="Mavromatis K."/>
            <person name="Mikhailova N."/>
            <person name="Pati A."/>
            <person name="Chen A."/>
            <person name="Palaniappan K."/>
            <person name="Land M."/>
            <person name="Hauser L."/>
            <person name="Brambilla E.M."/>
            <person name="Rohde M."/>
            <person name="Verbarg S."/>
            <person name="Goker M."/>
            <person name="Bristow J."/>
            <person name="Eisen J.A."/>
            <person name="Markowitz V."/>
            <person name="Hugenholtz P."/>
            <person name="Kyrpides N.C."/>
            <person name="Klenk H.P."/>
            <person name="Woyke T."/>
        </authorList>
    </citation>
    <scope>NUCLEOTIDE SEQUENCE [LARGE SCALE GENOMIC DNA]</scope>
    <source>
        <strain evidence="5">ATCC 27775 / DSM 1100 / LMG 10767 / O</strain>
    </source>
</reference>
<dbReference type="InterPro" id="IPR001322">
    <property type="entry name" value="Lamin_tail_dom"/>
</dbReference>
<dbReference type="InterPro" id="IPR016134">
    <property type="entry name" value="Dockerin_dom"/>
</dbReference>
<dbReference type="Pfam" id="PF13205">
    <property type="entry name" value="Big_5"/>
    <property type="match status" value="1"/>
</dbReference>
<dbReference type="Proteomes" id="UP000008461">
    <property type="component" value="Chromosome"/>
</dbReference>
<dbReference type="NCBIfam" id="NF033681">
    <property type="entry name" value="ExeM_NucH_DNase"/>
    <property type="match status" value="1"/>
</dbReference>
<dbReference type="CDD" id="cd10283">
    <property type="entry name" value="MnuA_DNase1-like"/>
    <property type="match status" value="1"/>
</dbReference>
<evidence type="ECO:0000259" key="2">
    <source>
        <dbReference type="PROSITE" id="PS51766"/>
    </source>
</evidence>
<dbReference type="PANTHER" id="PTHR42834">
    <property type="entry name" value="ENDONUCLEASE/EXONUCLEASE/PHOSPHATASE FAMILY PROTEIN (AFU_ORTHOLOGUE AFUA_3G09210)"/>
    <property type="match status" value="1"/>
</dbReference>
<keyword evidence="4" id="KW-0255">Endonuclease</keyword>
<dbReference type="SUPFAM" id="SSF56219">
    <property type="entry name" value="DNase I-like"/>
    <property type="match status" value="1"/>
</dbReference>
<dbReference type="eggNOG" id="COG2374">
    <property type="taxonomic scope" value="Bacteria"/>
</dbReference>
<dbReference type="InterPro" id="IPR013784">
    <property type="entry name" value="Carb-bd-like_fold"/>
</dbReference>
<dbReference type="CDD" id="cd04486">
    <property type="entry name" value="YhcR_OBF_like"/>
    <property type="match status" value="1"/>
</dbReference>
<dbReference type="InterPro" id="IPR036439">
    <property type="entry name" value="Dockerin_dom_sf"/>
</dbReference>
<dbReference type="InterPro" id="IPR047971">
    <property type="entry name" value="ExeM-like"/>
</dbReference>
<protein>
    <submittedName>
        <fullName evidence="4">Endonuclease/exonuclease/phosphatase</fullName>
    </submittedName>
</protein>
<dbReference type="InterPro" id="IPR005135">
    <property type="entry name" value="Endo/exonuclease/phosphatase"/>
</dbReference>
<dbReference type="GO" id="GO:0004553">
    <property type="term" value="F:hydrolase activity, hydrolyzing O-glycosyl compounds"/>
    <property type="evidence" value="ECO:0007669"/>
    <property type="project" value="InterPro"/>
</dbReference>
<evidence type="ECO:0000313" key="4">
    <source>
        <dbReference type="EMBL" id="AEE52985.1"/>
    </source>
</evidence>
<keyword evidence="1" id="KW-0732">Signal</keyword>
<dbReference type="AlphaFoldDB" id="F4L4N7"/>
<keyword evidence="5" id="KW-1185">Reference proteome</keyword>
<dbReference type="PROSITE" id="PS00018">
    <property type="entry name" value="EF_HAND_1"/>
    <property type="match status" value="1"/>
</dbReference>
<dbReference type="SUPFAM" id="SSF63446">
    <property type="entry name" value="Type I dockerin domain"/>
    <property type="match status" value="1"/>
</dbReference>
<dbReference type="Pfam" id="PF03372">
    <property type="entry name" value="Exo_endo_phos"/>
    <property type="match status" value="1"/>
</dbReference>
<dbReference type="InterPro" id="IPR032812">
    <property type="entry name" value="SbsA_Ig"/>
</dbReference>
<dbReference type="InterPro" id="IPR036691">
    <property type="entry name" value="Endo/exonu/phosph_ase_sf"/>
</dbReference>